<feature type="domain" description="Heterokaryon incompatibility" evidence="2">
    <location>
        <begin position="67"/>
        <end position="215"/>
    </location>
</feature>
<dbReference type="Pfam" id="PF26639">
    <property type="entry name" value="Het-6_barrel"/>
    <property type="match status" value="1"/>
</dbReference>
<feature type="region of interest" description="Disordered" evidence="1">
    <location>
        <begin position="452"/>
        <end position="494"/>
    </location>
</feature>
<feature type="compositionally biased region" description="Low complexity" evidence="1">
    <location>
        <begin position="607"/>
        <end position="638"/>
    </location>
</feature>
<protein>
    <recommendedName>
        <fullName evidence="2">Heterokaryon incompatibility domain-containing protein</fullName>
    </recommendedName>
</protein>
<evidence type="ECO:0000313" key="3">
    <source>
        <dbReference type="EMBL" id="KAF3057596.1"/>
    </source>
</evidence>
<dbReference type="AlphaFoldDB" id="A0A9P4X436"/>
<evidence type="ECO:0000259" key="2">
    <source>
        <dbReference type="Pfam" id="PF06985"/>
    </source>
</evidence>
<accession>A0A9P4X436</accession>
<keyword evidence="4" id="KW-1185">Reference proteome</keyword>
<dbReference type="InterPro" id="IPR010730">
    <property type="entry name" value="HET"/>
</dbReference>
<dbReference type="InterPro" id="IPR052895">
    <property type="entry name" value="HetReg/Transcr_Mod"/>
</dbReference>
<proteinExistence type="predicted"/>
<feature type="compositionally biased region" description="Low complexity" evidence="1">
    <location>
        <begin position="533"/>
        <end position="549"/>
    </location>
</feature>
<name>A0A9P4X436_9HYPO</name>
<comment type="caution">
    <text evidence="3">The sequence shown here is derived from an EMBL/GenBank/DDBJ whole genome shotgun (WGS) entry which is preliminary data.</text>
</comment>
<sequence length="778" mass="87741">MERSKGPRSPEKLQVVPRLKRYVYGPLKARQSVRFLVLQPGSECDPLIGSLEVGSLDLADIEQLLPYEAISYVWGNCDRYFELICDGDILPLTQSIHDALHRVRLPDQPRRLWADQVCINQEDGAERSQQVKLMNSVYKNAKNVLVWLGSDLDGVAEKAERTVRQLNEVFKDTEAHAAFKLNYEENLATQSLKPWIPLAKLTKLPWFRRVWIVQEIGTTAPATLYWGDTEIDWDELSFVATVLNGQYYHFRTRFSINTSSISYLRRRFVEPDTAYYDRNKGHFAYELHKARPLLAGDNRDRIYAFLGHYSINKGGKELQNLTADYSKSLKDVYIDVAVRILRGAQDLVMLSSAHYDVPQKDNERLDLPSWVPDWRYLPLHILGSPSVPHRASKDTKPDLTIDEDARILHIRGVRVDVLTTTSWQIRKTAFQIRQGAQETKERKVDWGNILQREELDDTSANKRTPNINTNHNNGSQQRDRPPRQQRKPDRNGPRTHAMEALWKHICGYETFNLSDVYPPFLATSPAVTAANHSPFSSPSPLSSPTAPTSRISATSSALPYDHRQSAFFAFIQTLTNGCVSFDRSRPYSTISSEEFLASGAAYLTRYAQPPSSSASRPASSSSVTIQSQSQPFSPLSSISHDRDRGDSTVRVNENGNASPVTTKFLSSHSELVSPDIHALSCNGDPFKWSREAVMVTRHRRFAVTRKGYFLLGPGGLQENDVVVVLRGGTVPFLLRRVSAMGNSPGGGWMLVGECYVHGLMDGEQWDAEGVEEEVFSIT</sequence>
<dbReference type="PANTHER" id="PTHR24148:SF64">
    <property type="entry name" value="HETEROKARYON INCOMPATIBILITY DOMAIN-CONTAINING PROTEIN"/>
    <property type="match status" value="1"/>
</dbReference>
<feature type="compositionally biased region" description="Polar residues" evidence="1">
    <location>
        <begin position="461"/>
        <end position="475"/>
    </location>
</feature>
<organism evidence="3 4">
    <name type="scientific">Trichoderma lentiforme</name>
    <dbReference type="NCBI Taxonomy" id="1567552"/>
    <lineage>
        <taxon>Eukaryota</taxon>
        <taxon>Fungi</taxon>
        <taxon>Dikarya</taxon>
        <taxon>Ascomycota</taxon>
        <taxon>Pezizomycotina</taxon>
        <taxon>Sordariomycetes</taxon>
        <taxon>Hypocreomycetidae</taxon>
        <taxon>Hypocreales</taxon>
        <taxon>Hypocreaceae</taxon>
        <taxon>Trichoderma</taxon>
    </lineage>
</organism>
<feature type="region of interest" description="Disordered" evidence="1">
    <location>
        <begin position="529"/>
        <end position="552"/>
    </location>
</feature>
<reference evidence="3 4" key="1">
    <citation type="submission" date="2018-06" db="EMBL/GenBank/DDBJ databases">
        <title>Genome analysis of cellulolytic fungus Trichoderma lentiforme CFAM-422.</title>
        <authorList>
            <person name="Steindorff A.S."/>
            <person name="Formighieri E.F."/>
            <person name="Midorikawa G.E.O."/>
            <person name="Tamietti M.S."/>
            <person name="Ramos E.Z."/>
            <person name="Silva A.S."/>
            <person name="Bon E.P.S."/>
            <person name="Mendes T.D."/>
            <person name="Damaso M.C.T."/>
            <person name="Favaro L.C.L."/>
        </authorList>
    </citation>
    <scope>NUCLEOTIDE SEQUENCE [LARGE SCALE GENOMIC DNA]</scope>
    <source>
        <strain evidence="3 4">CFAM-422</strain>
    </source>
</reference>
<gene>
    <name evidence="3" type="ORF">CFAM422_012422</name>
</gene>
<evidence type="ECO:0000313" key="4">
    <source>
        <dbReference type="Proteomes" id="UP000801864"/>
    </source>
</evidence>
<feature type="region of interest" description="Disordered" evidence="1">
    <location>
        <begin position="607"/>
        <end position="656"/>
    </location>
</feature>
<dbReference type="Proteomes" id="UP000801864">
    <property type="component" value="Unassembled WGS sequence"/>
</dbReference>
<feature type="compositionally biased region" description="Basic and acidic residues" evidence="1">
    <location>
        <begin position="477"/>
        <end position="492"/>
    </location>
</feature>
<dbReference type="EMBL" id="QLNT01000029">
    <property type="protein sequence ID" value="KAF3057596.1"/>
    <property type="molecule type" value="Genomic_DNA"/>
</dbReference>
<dbReference type="PANTHER" id="PTHR24148">
    <property type="entry name" value="ANKYRIN REPEAT DOMAIN-CONTAINING PROTEIN 39 HOMOLOG-RELATED"/>
    <property type="match status" value="1"/>
</dbReference>
<evidence type="ECO:0000256" key="1">
    <source>
        <dbReference type="SAM" id="MobiDB-lite"/>
    </source>
</evidence>
<dbReference type="Pfam" id="PF06985">
    <property type="entry name" value="HET"/>
    <property type="match status" value="1"/>
</dbReference>